<accession>A0ABW5RU06</accession>
<keyword evidence="2" id="KW-1185">Reference proteome</keyword>
<comment type="caution">
    <text evidence="1">The sequence shown here is derived from an EMBL/GenBank/DDBJ whole genome shotgun (WGS) entry which is preliminary data.</text>
</comment>
<reference evidence="2" key="1">
    <citation type="journal article" date="2019" name="Int. J. Syst. Evol. Microbiol.">
        <title>The Global Catalogue of Microorganisms (GCM) 10K type strain sequencing project: providing services to taxonomists for standard genome sequencing and annotation.</title>
        <authorList>
            <consortium name="The Broad Institute Genomics Platform"/>
            <consortium name="The Broad Institute Genome Sequencing Center for Infectious Disease"/>
            <person name="Wu L."/>
            <person name="Ma J."/>
        </authorList>
    </citation>
    <scope>NUCLEOTIDE SEQUENCE [LARGE SCALE GENOMIC DNA]</scope>
    <source>
        <strain evidence="2">KCTC 3913</strain>
    </source>
</reference>
<dbReference type="RefSeq" id="WP_377935664.1">
    <property type="nucleotide sequence ID" value="NZ_JBHUMF010000030.1"/>
</dbReference>
<dbReference type="PANTHER" id="PTHR32432:SF3">
    <property type="entry name" value="ETHANOLAMINE UTILIZATION PROTEIN EUTJ"/>
    <property type="match status" value="1"/>
</dbReference>
<evidence type="ECO:0000313" key="1">
    <source>
        <dbReference type="EMBL" id="MFD2681444.1"/>
    </source>
</evidence>
<organism evidence="1 2">
    <name type="scientific">Bacillus seohaeanensis</name>
    <dbReference type="NCBI Taxonomy" id="284580"/>
    <lineage>
        <taxon>Bacteria</taxon>
        <taxon>Bacillati</taxon>
        <taxon>Bacillota</taxon>
        <taxon>Bacilli</taxon>
        <taxon>Bacillales</taxon>
        <taxon>Bacillaceae</taxon>
        <taxon>Bacillus</taxon>
    </lineage>
</organism>
<dbReference type="Gene3D" id="3.30.1490.300">
    <property type="match status" value="1"/>
</dbReference>
<protein>
    <submittedName>
        <fullName evidence="1">Type IV pilus biogenesis protein PilM</fullName>
    </submittedName>
</protein>
<dbReference type="PANTHER" id="PTHR32432">
    <property type="entry name" value="CELL DIVISION PROTEIN FTSA-RELATED"/>
    <property type="match status" value="1"/>
</dbReference>
<dbReference type="EMBL" id="JBHUMF010000030">
    <property type="protein sequence ID" value="MFD2681444.1"/>
    <property type="molecule type" value="Genomic_DNA"/>
</dbReference>
<dbReference type="Proteomes" id="UP001597506">
    <property type="component" value="Unassembled WGS sequence"/>
</dbReference>
<proteinExistence type="predicted"/>
<dbReference type="InterPro" id="IPR050696">
    <property type="entry name" value="FtsA/MreB"/>
</dbReference>
<name>A0ABW5RU06_9BACI</name>
<dbReference type="InterPro" id="IPR005883">
    <property type="entry name" value="PilM"/>
</dbReference>
<dbReference type="Pfam" id="PF11104">
    <property type="entry name" value="PilM_2"/>
    <property type="match status" value="1"/>
</dbReference>
<sequence>MFSQLFKKNNNRVNLIISEDSIRFVELKHKQPLSVHDYGEYSLPEGLISDGRIMESETLFTILEECVAEWGIKKREVQFTVPNTQIIVRQMTIPSDIENDEVFNYLFLEIGTSIHLPFENPLFDAVVVGEKDEKKEIILVAAPEEIILNYQQLLEDVKLKPVAADIGPLALYRFLYYEGITEENNHELILYFTPKELIVSIFHQHQPVFNRPVVLNQESELLSESNAQGVNDDGLLRLEDTFKELEKIISFYQYSLNKNEVMIDKVLLTGEHPFLNEIQSHLETRLAKPTSIVECKIKDSQTGETIPAAYALAIGLGLKEVL</sequence>
<evidence type="ECO:0000313" key="2">
    <source>
        <dbReference type="Proteomes" id="UP001597506"/>
    </source>
</evidence>
<dbReference type="Gene3D" id="3.30.420.40">
    <property type="match status" value="2"/>
</dbReference>
<gene>
    <name evidence="1" type="primary">pilM</name>
    <name evidence="1" type="ORF">ACFSUL_11875</name>
</gene>